<sequence>MKKIKTLSSISLVTTLLGLGMPLLNPISTINANEMGEMQMGAPIDLDVPTPNVEDFNNENATAKTNNTMSIQAWPTPTYNSTDHSWHFLNGEGSVYGSASAAFKRAISTKENFTIEADSFITSDSQWKYSTDTIGIVLSTASSDKLAESQTDGQKSKAGYANPDVAWQTMIGSQPFVDWTDNWLLKKSSHREFIRRTIKGAQRQLDGKDFGQDPSTAGPLDSTYSVTYDAGTRELTYKTKRGAQATDTLPDGINELYVGFLSDIQGSGEHDVTRMQLKNVSILC</sequence>
<dbReference type="Proteomes" id="UP001146336">
    <property type="component" value="Unassembled WGS sequence"/>
</dbReference>
<gene>
    <name evidence="1" type="ORF">OIT47_008210</name>
</gene>
<keyword evidence="2" id="KW-1185">Reference proteome</keyword>
<protein>
    <submittedName>
        <fullName evidence="1">Uncharacterized protein</fullName>
    </submittedName>
</protein>
<accession>A0ABT6D406</accession>
<comment type="caution">
    <text evidence="1">The sequence shown here is derived from an EMBL/GenBank/DDBJ whole genome shotgun (WGS) entry which is preliminary data.</text>
</comment>
<name>A0ABT6D406_9LACO</name>
<dbReference type="EMBL" id="JAOZFC020000002">
    <property type="protein sequence ID" value="MDF9300254.1"/>
    <property type="molecule type" value="Genomic_DNA"/>
</dbReference>
<reference evidence="1" key="1">
    <citation type="submission" date="2023-03" db="EMBL/GenBank/DDBJ databases">
        <title>Comparative genomics of Weissella fermenti BK2, and weissella type species.</title>
        <authorList>
            <person name="Lee J.K."/>
            <person name="Baek J.H."/>
            <person name="Kim J.M."/>
            <person name="Choi D.G."/>
            <person name="Jeon C.O."/>
        </authorList>
    </citation>
    <scope>NUCLEOTIDE SEQUENCE</scope>
    <source>
        <strain evidence="1">BK2</strain>
    </source>
</reference>
<evidence type="ECO:0000313" key="1">
    <source>
        <dbReference type="EMBL" id="MDF9300254.1"/>
    </source>
</evidence>
<proteinExistence type="predicted"/>
<evidence type="ECO:0000313" key="2">
    <source>
        <dbReference type="Proteomes" id="UP001146336"/>
    </source>
</evidence>
<dbReference type="RefSeq" id="WP_199404127.1">
    <property type="nucleotide sequence ID" value="NZ_JAOZFC020000002.1"/>
</dbReference>
<organism evidence="1 2">
    <name type="scientific">Weissella fermenti</name>
    <dbReference type="NCBI Taxonomy" id="2987699"/>
    <lineage>
        <taxon>Bacteria</taxon>
        <taxon>Bacillati</taxon>
        <taxon>Bacillota</taxon>
        <taxon>Bacilli</taxon>
        <taxon>Lactobacillales</taxon>
        <taxon>Lactobacillaceae</taxon>
        <taxon>Weissella</taxon>
    </lineage>
</organism>